<comment type="caution">
    <text evidence="9">The sequence shown here is derived from an EMBL/GenBank/DDBJ whole genome shotgun (WGS) entry which is preliminary data.</text>
</comment>
<evidence type="ECO:0000256" key="4">
    <source>
        <dbReference type="ARBA" id="ARBA00022448"/>
    </source>
</evidence>
<keyword evidence="6" id="KW-0997">Cell inner membrane</keyword>
<evidence type="ECO:0000256" key="6">
    <source>
        <dbReference type="ARBA" id="ARBA00022519"/>
    </source>
</evidence>
<evidence type="ECO:0000256" key="8">
    <source>
        <dbReference type="ARBA" id="ARBA00023136"/>
    </source>
</evidence>
<keyword evidence="4" id="KW-0813">Transport</keyword>
<evidence type="ECO:0000256" key="7">
    <source>
        <dbReference type="ARBA" id="ARBA00022729"/>
    </source>
</evidence>
<dbReference type="Pfam" id="PF13379">
    <property type="entry name" value="NMT1_2"/>
    <property type="match status" value="1"/>
</dbReference>
<comment type="similarity">
    <text evidence="3">Belongs to the bacterial solute-binding protein SsuA/TauA family.</text>
</comment>
<keyword evidence="5" id="KW-1003">Cell membrane</keyword>
<organism evidence="9 10">
    <name type="scientific">Ferrovibrio xuzhouensis</name>
    <dbReference type="NCBI Taxonomy" id="1576914"/>
    <lineage>
        <taxon>Bacteria</taxon>
        <taxon>Pseudomonadati</taxon>
        <taxon>Pseudomonadota</taxon>
        <taxon>Alphaproteobacteria</taxon>
        <taxon>Rhodospirillales</taxon>
        <taxon>Rhodospirillaceae</taxon>
        <taxon>Ferrovibrio</taxon>
    </lineage>
</organism>
<dbReference type="EMBL" id="JBHRYJ010000001">
    <property type="protein sequence ID" value="MFC3675811.1"/>
    <property type="molecule type" value="Genomic_DNA"/>
</dbReference>
<keyword evidence="7" id="KW-0732">Signal</keyword>
<protein>
    <submittedName>
        <fullName evidence="9">CmpA/NrtA family ABC transporter substrate-binding protein</fullName>
    </submittedName>
</protein>
<evidence type="ECO:0000313" key="9">
    <source>
        <dbReference type="EMBL" id="MFC3675811.1"/>
    </source>
</evidence>
<proteinExistence type="inferred from homology"/>
<dbReference type="Proteomes" id="UP001595711">
    <property type="component" value="Unassembled WGS sequence"/>
</dbReference>
<evidence type="ECO:0000256" key="1">
    <source>
        <dbReference type="ARBA" id="ARBA00004308"/>
    </source>
</evidence>
<evidence type="ECO:0000256" key="2">
    <source>
        <dbReference type="ARBA" id="ARBA00004418"/>
    </source>
</evidence>
<evidence type="ECO:0000256" key="5">
    <source>
        <dbReference type="ARBA" id="ARBA00022475"/>
    </source>
</evidence>
<name>A0ABV7VGW0_9PROT</name>
<dbReference type="Gene3D" id="3.40.190.10">
    <property type="entry name" value="Periplasmic binding protein-like II"/>
    <property type="match status" value="2"/>
</dbReference>
<gene>
    <name evidence="9" type="ORF">ACFOOQ_09675</name>
</gene>
<comment type="subcellular location">
    <subcellularLocation>
        <location evidence="1">Endomembrane system</location>
    </subcellularLocation>
    <subcellularLocation>
        <location evidence="2">Periplasm</location>
    </subcellularLocation>
</comment>
<evidence type="ECO:0000313" key="10">
    <source>
        <dbReference type="Proteomes" id="UP001595711"/>
    </source>
</evidence>
<dbReference type="InterPro" id="IPR044527">
    <property type="entry name" value="NrtA/CpmA_ABC-bd_dom"/>
</dbReference>
<keyword evidence="8" id="KW-0472">Membrane</keyword>
<reference evidence="10" key="1">
    <citation type="journal article" date="2019" name="Int. J. Syst. Evol. Microbiol.">
        <title>The Global Catalogue of Microorganisms (GCM) 10K type strain sequencing project: providing services to taxonomists for standard genome sequencing and annotation.</title>
        <authorList>
            <consortium name="The Broad Institute Genomics Platform"/>
            <consortium name="The Broad Institute Genome Sequencing Center for Infectious Disease"/>
            <person name="Wu L."/>
            <person name="Ma J."/>
        </authorList>
    </citation>
    <scope>NUCLEOTIDE SEQUENCE [LARGE SCALE GENOMIC DNA]</scope>
    <source>
        <strain evidence="10">KCTC 42182</strain>
    </source>
</reference>
<sequence>MSLFQNPFDRDATLDACPCGQHRSLLEHDAEASAQLRQAELVTAADAERRLTNAVDQAVVRAILPDDATRRRVLHAIGAATLLGALEQIFPLATAREVFAQGKSGAIEKKDLKVGFIPITCATPIIMAHPMGFYSKHGLNVDVIKTAGWAVVRDKALNKEYDAAHMLSPMPLAITTGTGSNPIPYTMPAVENINGQAITLAMKHKDKRDPKDWKGFKFGVPFDYSMHNYLLRYYLAEHGIDPDTDVQIRSVPPPEMVANLRADNLDGFLAPDPVNQRAVYDGVGFIHILSKEIWDGHPCCAFAASQEFVTTMPNTYQALLKAIIEATAYATKQENRKQIAEAIAPANYLNQPVTVVEQVLTGTFADGLGKVQKVPDRIDFAPFPWHSFAVWILTQMKRWGQLKGDVNYRQVAEQVFLATDAAKLMKEVGLTPPSTTYASVKVMGKTFDPAKPDEYVNSFKIRRV</sequence>
<dbReference type="SUPFAM" id="SSF53850">
    <property type="entry name" value="Periplasmic binding protein-like II"/>
    <property type="match status" value="1"/>
</dbReference>
<keyword evidence="10" id="KW-1185">Reference proteome</keyword>
<dbReference type="CDD" id="cd13553">
    <property type="entry name" value="PBP2_NrtA_CpmA_like"/>
    <property type="match status" value="1"/>
</dbReference>
<dbReference type="RefSeq" id="WP_379725085.1">
    <property type="nucleotide sequence ID" value="NZ_JBHRYJ010000001.1"/>
</dbReference>
<dbReference type="PANTHER" id="PTHR30024">
    <property type="entry name" value="ALIPHATIC SULFONATES-BINDING PROTEIN-RELATED"/>
    <property type="match status" value="1"/>
</dbReference>
<evidence type="ECO:0000256" key="3">
    <source>
        <dbReference type="ARBA" id="ARBA00010742"/>
    </source>
</evidence>
<accession>A0ABV7VGW0</accession>
<dbReference type="PANTHER" id="PTHR30024:SF47">
    <property type="entry name" value="TAURINE-BINDING PERIPLASMIC PROTEIN"/>
    <property type="match status" value="1"/>
</dbReference>